<dbReference type="EMBL" id="CADCXV010000492">
    <property type="protein sequence ID" value="CAB0030522.1"/>
    <property type="molecule type" value="Genomic_DNA"/>
</dbReference>
<name>A0A6H5I1W9_9HYME</name>
<protein>
    <submittedName>
        <fullName evidence="1">Uncharacterized protein</fullName>
    </submittedName>
</protein>
<reference evidence="1 2" key="1">
    <citation type="submission" date="2020-02" db="EMBL/GenBank/DDBJ databases">
        <authorList>
            <person name="Ferguson B K."/>
        </authorList>
    </citation>
    <scope>NUCLEOTIDE SEQUENCE [LARGE SCALE GENOMIC DNA]</scope>
</reference>
<dbReference type="Proteomes" id="UP000479190">
    <property type="component" value="Unassembled WGS sequence"/>
</dbReference>
<evidence type="ECO:0000313" key="2">
    <source>
        <dbReference type="Proteomes" id="UP000479190"/>
    </source>
</evidence>
<sequence>MSFVSIHLQYKTYNVCGLFVRILSFETNFHKSEMFDIVRFVAVHKLAALQKSLVSPECTLTNITKKHVLTAVMKDVRINGLAKSHSSKEIIVNRCAYSNAQGGICITSGCFSSYYVIWISYNRNTKFWKFVQQ</sequence>
<feature type="non-terminal residue" evidence="1">
    <location>
        <position position="133"/>
    </location>
</feature>
<accession>A0A6H5I1W9</accession>
<proteinExistence type="predicted"/>
<gene>
    <name evidence="1" type="ORF">TBRA_LOCUS2520</name>
</gene>
<keyword evidence="2" id="KW-1185">Reference proteome</keyword>
<evidence type="ECO:0000313" key="1">
    <source>
        <dbReference type="EMBL" id="CAB0030522.1"/>
    </source>
</evidence>
<dbReference type="AlphaFoldDB" id="A0A6H5I1W9"/>
<organism evidence="1 2">
    <name type="scientific">Trichogramma brassicae</name>
    <dbReference type="NCBI Taxonomy" id="86971"/>
    <lineage>
        <taxon>Eukaryota</taxon>
        <taxon>Metazoa</taxon>
        <taxon>Ecdysozoa</taxon>
        <taxon>Arthropoda</taxon>
        <taxon>Hexapoda</taxon>
        <taxon>Insecta</taxon>
        <taxon>Pterygota</taxon>
        <taxon>Neoptera</taxon>
        <taxon>Endopterygota</taxon>
        <taxon>Hymenoptera</taxon>
        <taxon>Apocrita</taxon>
        <taxon>Proctotrupomorpha</taxon>
        <taxon>Chalcidoidea</taxon>
        <taxon>Trichogrammatidae</taxon>
        <taxon>Trichogramma</taxon>
    </lineage>
</organism>